<dbReference type="RefSeq" id="WP_085815764.1">
    <property type="nucleotide sequence ID" value="NZ_FWFU01000001.1"/>
</dbReference>
<dbReference type="Pfam" id="PF13452">
    <property type="entry name" value="FAS1_DH_region"/>
    <property type="match status" value="1"/>
</dbReference>
<dbReference type="PANTHER" id="PTHR28152:SF1">
    <property type="entry name" value="HYDROXYACYL-THIOESTER DEHYDRATASE TYPE 2, MITOCHONDRIAL"/>
    <property type="match status" value="1"/>
</dbReference>
<accession>A0A1X6Y4N7</accession>
<dbReference type="AlphaFoldDB" id="A0A1X6Y4N7"/>
<dbReference type="InterPro" id="IPR029069">
    <property type="entry name" value="HotDog_dom_sf"/>
</dbReference>
<dbReference type="InterPro" id="IPR039569">
    <property type="entry name" value="FAS1-like_DH_region"/>
</dbReference>
<dbReference type="InterPro" id="IPR052741">
    <property type="entry name" value="Mitochondrial_HTD2"/>
</dbReference>
<name>A0A1X6Y4N7_9RHOB</name>
<evidence type="ECO:0000259" key="1">
    <source>
        <dbReference type="Pfam" id="PF13452"/>
    </source>
</evidence>
<dbReference type="GO" id="GO:0019171">
    <property type="term" value="F:(3R)-hydroxyacyl-[acyl-carrier-protein] dehydratase activity"/>
    <property type="evidence" value="ECO:0007669"/>
    <property type="project" value="TreeGrafter"/>
</dbReference>
<feature type="domain" description="FAS1-like dehydratase" evidence="1">
    <location>
        <begin position="77"/>
        <end position="139"/>
    </location>
</feature>
<dbReference type="Proteomes" id="UP000193207">
    <property type="component" value="Unassembled WGS sequence"/>
</dbReference>
<dbReference type="SUPFAM" id="SSF54637">
    <property type="entry name" value="Thioesterase/thiol ester dehydrase-isomerase"/>
    <property type="match status" value="1"/>
</dbReference>
<organism evidence="2 3">
    <name type="scientific">Roseovarius halotolerans</name>
    <dbReference type="NCBI Taxonomy" id="505353"/>
    <lineage>
        <taxon>Bacteria</taxon>
        <taxon>Pseudomonadati</taxon>
        <taxon>Pseudomonadota</taxon>
        <taxon>Alphaproteobacteria</taxon>
        <taxon>Rhodobacterales</taxon>
        <taxon>Roseobacteraceae</taxon>
        <taxon>Roseovarius</taxon>
    </lineage>
</organism>
<sequence length="286" mass="31672">MDKLNVGAWEGRAECHHGVLSEAQAAQVHATLGVPGTAAPREGEAMAPLWHWCAFNPTVPQEELARDGHPAPGGFLPPLRLQRRMWASGSLTFGAPLRVGERLTRHSFISRVAEKEGKTGPMVMVSVDHRIHGERGLAIEERQHIVYLDIPDRFRPPATRPLPRTPALHERIALSEALLFRYSALTFNAHRIHYDLPYAQGVEHYPGLVVHAPLQASWLIRAASAHKGRPPRHFDFRAVHPVFLSPGESRSLEIMGDEDESGALNLCSGQQGHQGMQATAIWEETV</sequence>
<dbReference type="PANTHER" id="PTHR28152">
    <property type="entry name" value="HYDROXYACYL-THIOESTER DEHYDRATASE TYPE 2, MITOCHONDRIAL"/>
    <property type="match status" value="1"/>
</dbReference>
<dbReference type="Gene3D" id="3.10.129.10">
    <property type="entry name" value="Hotdog Thioesterase"/>
    <property type="match status" value="2"/>
</dbReference>
<dbReference type="EMBL" id="FWFU01000001">
    <property type="protein sequence ID" value="SLN10235.1"/>
    <property type="molecule type" value="Genomic_DNA"/>
</dbReference>
<evidence type="ECO:0000313" key="3">
    <source>
        <dbReference type="Proteomes" id="UP000193207"/>
    </source>
</evidence>
<reference evidence="2 3" key="1">
    <citation type="submission" date="2017-03" db="EMBL/GenBank/DDBJ databases">
        <authorList>
            <person name="Afonso C.L."/>
            <person name="Miller P.J."/>
            <person name="Scott M.A."/>
            <person name="Spackman E."/>
            <person name="Goraichik I."/>
            <person name="Dimitrov K.M."/>
            <person name="Suarez D.L."/>
            <person name="Swayne D.E."/>
        </authorList>
    </citation>
    <scope>NUCLEOTIDE SEQUENCE [LARGE SCALE GENOMIC DNA]</scope>
    <source>
        <strain evidence="2 3">CECT 8110</strain>
    </source>
</reference>
<protein>
    <recommendedName>
        <fullName evidence="1">FAS1-like dehydratase domain-containing protein</fullName>
    </recommendedName>
</protein>
<gene>
    <name evidence="2" type="ORF">ROH8110_00005</name>
</gene>
<proteinExistence type="predicted"/>
<keyword evidence="3" id="KW-1185">Reference proteome</keyword>
<evidence type="ECO:0000313" key="2">
    <source>
        <dbReference type="EMBL" id="SLN10235.1"/>
    </source>
</evidence>